<organism evidence="8 9">
    <name type="scientific">Monosiga brevicollis</name>
    <name type="common">Choanoflagellate</name>
    <dbReference type="NCBI Taxonomy" id="81824"/>
    <lineage>
        <taxon>Eukaryota</taxon>
        <taxon>Choanoflagellata</taxon>
        <taxon>Craspedida</taxon>
        <taxon>Salpingoecidae</taxon>
        <taxon>Monosiga</taxon>
    </lineage>
</organism>
<feature type="transmembrane region" description="Helical" evidence="6">
    <location>
        <begin position="136"/>
        <end position="153"/>
    </location>
</feature>
<proteinExistence type="predicted"/>
<dbReference type="PANTHER" id="PTHR21229">
    <property type="entry name" value="LUNG SEVEN TRANSMEMBRANE RECEPTOR"/>
    <property type="match status" value="1"/>
</dbReference>
<dbReference type="InterPro" id="IPR009637">
    <property type="entry name" value="GPR107/GPR108-like"/>
</dbReference>
<protein>
    <recommendedName>
        <fullName evidence="7">GOST seven transmembrane domain-containing protein</fullName>
    </recommendedName>
</protein>
<evidence type="ECO:0000256" key="2">
    <source>
        <dbReference type="ARBA" id="ARBA00022692"/>
    </source>
</evidence>
<dbReference type="OMA" id="ELMHTRF"/>
<dbReference type="GO" id="GO:0042147">
    <property type="term" value="P:retrograde transport, endosome to Golgi"/>
    <property type="evidence" value="ECO:0000318"/>
    <property type="project" value="GO_Central"/>
</dbReference>
<evidence type="ECO:0000256" key="5">
    <source>
        <dbReference type="ARBA" id="ARBA00023136"/>
    </source>
</evidence>
<dbReference type="eggNOG" id="KOG2568">
    <property type="taxonomic scope" value="Eukaryota"/>
</dbReference>
<feature type="transmembrane region" description="Helical" evidence="6">
    <location>
        <begin position="242"/>
        <end position="264"/>
    </location>
</feature>
<evidence type="ECO:0000313" key="9">
    <source>
        <dbReference type="Proteomes" id="UP000001357"/>
    </source>
</evidence>
<reference evidence="8 9" key="1">
    <citation type="journal article" date="2008" name="Nature">
        <title>The genome of the choanoflagellate Monosiga brevicollis and the origin of metazoans.</title>
        <authorList>
            <consortium name="JGI Sequencing"/>
            <person name="King N."/>
            <person name="Westbrook M.J."/>
            <person name="Young S.L."/>
            <person name="Kuo A."/>
            <person name="Abedin M."/>
            <person name="Chapman J."/>
            <person name="Fairclough S."/>
            <person name="Hellsten U."/>
            <person name="Isogai Y."/>
            <person name="Letunic I."/>
            <person name="Marr M."/>
            <person name="Pincus D."/>
            <person name="Putnam N."/>
            <person name="Rokas A."/>
            <person name="Wright K.J."/>
            <person name="Zuzow R."/>
            <person name="Dirks W."/>
            <person name="Good M."/>
            <person name="Goodstein D."/>
            <person name="Lemons D."/>
            <person name="Li W."/>
            <person name="Lyons J.B."/>
            <person name="Morris A."/>
            <person name="Nichols S."/>
            <person name="Richter D.J."/>
            <person name="Salamov A."/>
            <person name="Bork P."/>
            <person name="Lim W.A."/>
            <person name="Manning G."/>
            <person name="Miller W.T."/>
            <person name="McGinnis W."/>
            <person name="Shapiro H."/>
            <person name="Tjian R."/>
            <person name="Grigoriev I.V."/>
            <person name="Rokhsar D."/>
        </authorList>
    </citation>
    <scope>NUCLEOTIDE SEQUENCE [LARGE SCALE GENOMIC DNA]</scope>
    <source>
        <strain evidence="9">MX1 / ATCC 50154</strain>
    </source>
</reference>
<feature type="transmembrane region" description="Helical" evidence="6">
    <location>
        <begin position="285"/>
        <end position="305"/>
    </location>
</feature>
<dbReference type="RefSeq" id="XP_001743440.1">
    <property type="nucleotide sequence ID" value="XM_001743388.1"/>
</dbReference>
<dbReference type="EMBL" id="CH991544">
    <property type="protein sequence ID" value="EDQ92154.1"/>
    <property type="molecule type" value="Genomic_DNA"/>
</dbReference>
<evidence type="ECO:0000256" key="3">
    <source>
        <dbReference type="ARBA" id="ARBA00022729"/>
    </source>
</evidence>
<keyword evidence="9" id="KW-1185">Reference proteome</keyword>
<feature type="transmembrane region" description="Helical" evidence="6">
    <location>
        <begin position="211"/>
        <end position="230"/>
    </location>
</feature>
<name>A9USS6_MONBE</name>
<feature type="transmembrane region" description="Helical" evidence="6">
    <location>
        <begin position="107"/>
        <end position="129"/>
    </location>
</feature>
<keyword evidence="5 6" id="KW-0472">Membrane</keyword>
<dbReference type="GO" id="GO:0005794">
    <property type="term" value="C:Golgi apparatus"/>
    <property type="evidence" value="ECO:0000318"/>
    <property type="project" value="GO_Central"/>
</dbReference>
<dbReference type="FunCoup" id="A9USS6">
    <property type="interactions" value="1387"/>
</dbReference>
<gene>
    <name evidence="8" type="ORF">MONBRDRAFT_35943</name>
</gene>
<dbReference type="InParanoid" id="A9USS6"/>
<accession>A9USS6</accession>
<feature type="transmembrane region" description="Helical" evidence="6">
    <location>
        <begin position="173"/>
        <end position="199"/>
    </location>
</feature>
<dbReference type="Pfam" id="PF06814">
    <property type="entry name" value="GOST_TM"/>
    <property type="match status" value="1"/>
</dbReference>
<evidence type="ECO:0000313" key="8">
    <source>
        <dbReference type="EMBL" id="EDQ92154.1"/>
    </source>
</evidence>
<comment type="subcellular location">
    <subcellularLocation>
        <location evidence="1">Membrane</location>
        <topology evidence="1">Multi-pass membrane protein</topology>
    </subcellularLocation>
</comment>
<evidence type="ECO:0000259" key="7">
    <source>
        <dbReference type="Pfam" id="PF06814"/>
    </source>
</evidence>
<keyword evidence="4 6" id="KW-1133">Transmembrane helix</keyword>
<keyword evidence="3" id="KW-0732">Signal</keyword>
<dbReference type="AlphaFoldDB" id="A9USS6"/>
<evidence type="ECO:0000256" key="1">
    <source>
        <dbReference type="ARBA" id="ARBA00004141"/>
    </source>
</evidence>
<dbReference type="KEGG" id="mbr:MONBRDRAFT_35943"/>
<dbReference type="PANTHER" id="PTHR21229:SF1">
    <property type="entry name" value="GH17801P"/>
    <property type="match status" value="1"/>
</dbReference>
<dbReference type="InterPro" id="IPR053937">
    <property type="entry name" value="GOST_TM"/>
</dbReference>
<sequence>MLNTHQHMPQLVAADACYKVVQYRTDIVRVVTAKHFICKPGSSQSTKFKAANAPFDHSGYYSLWIESFNSEINSTTQFYPGPLISGTTTFMNTHGYLSAALWPERTFYGIMGLLYLGLGLIWTAYLACYYKDLLRVQFWIGFVVFLGMLEMSVSFGDLDHINKHGTRSHGVMIFAKLLFAAKNTAARLLALVVSMGYGIVKPRIGESVKQVVAIGVAYFFFAATYGITHAQARGSANDNADVITVVPMSIIDAALIWWIFMSLAHTMKILSLRNNEVKLQLYTRFQWCLILCVAATIIFIVWSLIDENVRDSAGEDDWRNEWWQEGFWHLLFFAILSAIMVLWRPTQNNQRYAYTALDNDDDDEDDFEVVPNFQQDAMKMRNLQSRNQPARMDFDEDDDEDLRWVEENLPSVVANADSGFGNLPMDSDEELMHTRFELSKMD</sequence>
<feature type="domain" description="GOST seven transmembrane" evidence="7">
    <location>
        <begin position="104"/>
        <end position="350"/>
    </location>
</feature>
<feature type="transmembrane region" description="Helical" evidence="6">
    <location>
        <begin position="325"/>
        <end position="343"/>
    </location>
</feature>
<dbReference type="GO" id="GO:0016020">
    <property type="term" value="C:membrane"/>
    <property type="evidence" value="ECO:0000318"/>
    <property type="project" value="GO_Central"/>
</dbReference>
<keyword evidence="2 6" id="KW-0812">Transmembrane</keyword>
<dbReference type="GeneID" id="5888633"/>
<evidence type="ECO:0000256" key="4">
    <source>
        <dbReference type="ARBA" id="ARBA00022989"/>
    </source>
</evidence>
<dbReference type="Proteomes" id="UP000001357">
    <property type="component" value="Unassembled WGS sequence"/>
</dbReference>
<dbReference type="GO" id="GO:0005829">
    <property type="term" value="C:cytosol"/>
    <property type="evidence" value="ECO:0007669"/>
    <property type="project" value="GOC"/>
</dbReference>
<evidence type="ECO:0000256" key="6">
    <source>
        <dbReference type="SAM" id="Phobius"/>
    </source>
</evidence>